<evidence type="ECO:0000256" key="3">
    <source>
        <dbReference type="ARBA" id="ARBA00012438"/>
    </source>
</evidence>
<protein>
    <recommendedName>
        <fullName evidence="3">histidine kinase</fullName>
        <ecNumber evidence="3">2.7.13.3</ecNumber>
    </recommendedName>
</protein>
<feature type="compositionally biased region" description="Low complexity" evidence="12">
    <location>
        <begin position="629"/>
        <end position="663"/>
    </location>
</feature>
<evidence type="ECO:0000259" key="14">
    <source>
        <dbReference type="PROSITE" id="PS50885"/>
    </source>
</evidence>
<dbReference type="Pfam" id="PF02518">
    <property type="entry name" value="HATPase_c"/>
    <property type="match status" value="1"/>
</dbReference>
<feature type="compositionally biased region" description="Low complexity" evidence="12">
    <location>
        <begin position="856"/>
        <end position="868"/>
    </location>
</feature>
<keyword evidence="4" id="KW-0597">Phosphoprotein</keyword>
<evidence type="ECO:0000256" key="7">
    <source>
        <dbReference type="ARBA" id="ARBA00022741"/>
    </source>
</evidence>
<dbReference type="SMART" id="SM00387">
    <property type="entry name" value="HATPase_c"/>
    <property type="match status" value="1"/>
</dbReference>
<evidence type="ECO:0000256" key="10">
    <source>
        <dbReference type="ARBA" id="ARBA00022989"/>
    </source>
</evidence>
<evidence type="ECO:0000256" key="9">
    <source>
        <dbReference type="ARBA" id="ARBA00022840"/>
    </source>
</evidence>
<keyword evidence="9 15" id="KW-0067">ATP-binding</keyword>
<evidence type="ECO:0000256" key="8">
    <source>
        <dbReference type="ARBA" id="ARBA00022777"/>
    </source>
</evidence>
<evidence type="ECO:0000256" key="5">
    <source>
        <dbReference type="ARBA" id="ARBA00022679"/>
    </source>
</evidence>
<dbReference type="Gene3D" id="6.10.340.10">
    <property type="match status" value="1"/>
</dbReference>
<gene>
    <name evidence="15" type="ORF">Q8814_06415</name>
</gene>
<keyword evidence="5" id="KW-0808">Transferase</keyword>
<keyword evidence="13" id="KW-0472">Membrane</keyword>
<dbReference type="Proteomes" id="UP001331936">
    <property type="component" value="Unassembled WGS sequence"/>
</dbReference>
<dbReference type="InterPro" id="IPR036890">
    <property type="entry name" value="HATPase_C_sf"/>
</dbReference>
<dbReference type="Pfam" id="PF00672">
    <property type="entry name" value="HAMP"/>
    <property type="match status" value="1"/>
</dbReference>
<organism evidence="15 16">
    <name type="scientific">Rhodococcus chondri</name>
    <dbReference type="NCBI Taxonomy" id="3065941"/>
    <lineage>
        <taxon>Bacteria</taxon>
        <taxon>Bacillati</taxon>
        <taxon>Actinomycetota</taxon>
        <taxon>Actinomycetes</taxon>
        <taxon>Mycobacteriales</taxon>
        <taxon>Nocardiaceae</taxon>
        <taxon>Rhodococcus</taxon>
    </lineage>
</organism>
<feature type="compositionally biased region" description="Basic and acidic residues" evidence="12">
    <location>
        <begin position="664"/>
        <end position="694"/>
    </location>
</feature>
<evidence type="ECO:0000256" key="4">
    <source>
        <dbReference type="ARBA" id="ARBA00022553"/>
    </source>
</evidence>
<keyword evidence="8" id="KW-0418">Kinase</keyword>
<dbReference type="InterPro" id="IPR050980">
    <property type="entry name" value="2C_sensor_his_kinase"/>
</dbReference>
<proteinExistence type="predicted"/>
<keyword evidence="16" id="KW-1185">Reference proteome</keyword>
<dbReference type="RefSeq" id="WP_330151185.1">
    <property type="nucleotide sequence ID" value="NZ_JAUZMZ010000023.1"/>
</dbReference>
<accession>A0ABU7JNY9</accession>
<comment type="caution">
    <text evidence="15">The sequence shown here is derived from an EMBL/GenBank/DDBJ whole genome shotgun (WGS) entry which is preliminary data.</text>
</comment>
<feature type="domain" description="HAMP" evidence="14">
    <location>
        <begin position="317"/>
        <end position="386"/>
    </location>
</feature>
<feature type="region of interest" description="Disordered" evidence="12">
    <location>
        <begin position="626"/>
        <end position="1027"/>
    </location>
</feature>
<dbReference type="PROSITE" id="PS50885">
    <property type="entry name" value="HAMP"/>
    <property type="match status" value="1"/>
</dbReference>
<feature type="compositionally biased region" description="Basic and acidic residues" evidence="12">
    <location>
        <begin position="789"/>
        <end position="854"/>
    </location>
</feature>
<evidence type="ECO:0000256" key="11">
    <source>
        <dbReference type="ARBA" id="ARBA00023012"/>
    </source>
</evidence>
<feature type="transmembrane region" description="Helical" evidence="13">
    <location>
        <begin position="299"/>
        <end position="320"/>
    </location>
</feature>
<dbReference type="Gene3D" id="3.30.565.10">
    <property type="entry name" value="Histidine kinase-like ATPase, C-terminal domain"/>
    <property type="match status" value="1"/>
</dbReference>
<dbReference type="EMBL" id="JAUZMZ010000023">
    <property type="protein sequence ID" value="MEE2031751.1"/>
    <property type="molecule type" value="Genomic_DNA"/>
</dbReference>
<evidence type="ECO:0000313" key="16">
    <source>
        <dbReference type="Proteomes" id="UP001331936"/>
    </source>
</evidence>
<keyword evidence="11" id="KW-0902">Two-component regulatory system</keyword>
<evidence type="ECO:0000256" key="12">
    <source>
        <dbReference type="SAM" id="MobiDB-lite"/>
    </source>
</evidence>
<dbReference type="InterPro" id="IPR003594">
    <property type="entry name" value="HATPase_dom"/>
</dbReference>
<keyword evidence="6 13" id="KW-0812">Transmembrane</keyword>
<dbReference type="EC" id="2.7.13.3" evidence="3"/>
<dbReference type="SUPFAM" id="SSF55874">
    <property type="entry name" value="ATPase domain of HSP90 chaperone/DNA topoisomerase II/histidine kinase"/>
    <property type="match status" value="1"/>
</dbReference>
<comment type="catalytic activity">
    <reaction evidence="1">
        <text>ATP + protein L-histidine = ADP + protein N-phospho-L-histidine.</text>
        <dbReference type="EC" id="2.7.13.3"/>
    </reaction>
</comment>
<evidence type="ECO:0000313" key="15">
    <source>
        <dbReference type="EMBL" id="MEE2031751.1"/>
    </source>
</evidence>
<feature type="region of interest" description="Disordered" evidence="12">
    <location>
        <begin position="1050"/>
        <end position="1149"/>
    </location>
</feature>
<evidence type="ECO:0000256" key="2">
    <source>
        <dbReference type="ARBA" id="ARBA00004370"/>
    </source>
</evidence>
<feature type="compositionally biased region" description="Low complexity" evidence="12">
    <location>
        <begin position="897"/>
        <end position="917"/>
    </location>
</feature>
<keyword evidence="10 13" id="KW-1133">Transmembrane helix</keyword>
<evidence type="ECO:0000256" key="6">
    <source>
        <dbReference type="ARBA" id="ARBA00022692"/>
    </source>
</evidence>
<comment type="subcellular location">
    <subcellularLocation>
        <location evidence="2">Membrane</location>
    </subcellularLocation>
</comment>
<dbReference type="InterPro" id="IPR003660">
    <property type="entry name" value="HAMP_dom"/>
</dbReference>
<dbReference type="SMART" id="SM00304">
    <property type="entry name" value="HAMP"/>
    <property type="match status" value="1"/>
</dbReference>
<reference evidence="15 16" key="1">
    <citation type="submission" date="2023-08" db="EMBL/GenBank/DDBJ databases">
        <authorList>
            <person name="Girao M."/>
            <person name="Carvalho M.F."/>
        </authorList>
    </citation>
    <scope>NUCLEOTIDE SEQUENCE [LARGE SCALE GENOMIC DNA]</scope>
    <source>
        <strain evidence="15 16">CC-R104</strain>
    </source>
</reference>
<dbReference type="PANTHER" id="PTHR44936:SF9">
    <property type="entry name" value="SENSOR PROTEIN CREC"/>
    <property type="match status" value="1"/>
</dbReference>
<dbReference type="GO" id="GO:0005524">
    <property type="term" value="F:ATP binding"/>
    <property type="evidence" value="ECO:0007669"/>
    <property type="project" value="UniProtKB-KW"/>
</dbReference>
<keyword evidence="7" id="KW-0547">Nucleotide-binding</keyword>
<name>A0ABU7JNY9_9NOCA</name>
<dbReference type="PANTHER" id="PTHR44936">
    <property type="entry name" value="SENSOR PROTEIN CREC"/>
    <property type="match status" value="1"/>
</dbReference>
<sequence>MSDESLPRQRWWNIEGWGLRRKVTAVLAVPVTVAMVLGGLRVEEELSNAVHFSSAADQVSLVPEIVDFSTAFATATASAAAGVVTPEEMDRLGDTFGSVQTIAENPDFDGAVTADLERTVATAQTLYNKLQNGPVPIEEIATVTNEVRDNLNRIVEAILDQTSDEEVVEYGTRLINAWYSQRYLFGQVMGVLQILNDPSTPGTDLIAASGGELAMLELLARSYPLADAQIGELRDGVQERTDMVAAAGQGPLPILNLRASMLNSVDVYGGIIEDASQQISSTVLDRAAETRSAALRDTAIVLATLLAALVLALLVSRSLVGPIRRLRYGTLKVARQELPEAIDRIKVGDDIEDIEFTRVPVHTTEEIGQLARAVDDMHGQALRLAGEQAHLRLQINDMFETLARRSKSLVEQQLGLIEKLEYEEKDPSRLESLFRLDHLAARMRRNGDNLLILSGTRMRRGHSAPVQLGDILRAAMSEVEDYQRVQIGSTPDGALSGAVATDIVHLLAELVDNSLRASPPDSNVTFSFARAVDGGLLVEIADRGIGIPADELEVINIRLSQGGEVGPDTARHMGLFVVSRLAERHALTVRLRPTFDTARNPGITASVHIPDVLLVSPLALSQTGPQPLVPAEAARPEPVASRDMPQLPLPAARPELEPAPSEPVRTETDRDEVRSEQDRSEYAGSEQHRPESGRPEFTPLEAARQVAPSEAVRQAPPSEEVRHGGSGAASGLPQRRPGATPGLPTRRPGATPGLPQSQSQPAPRRIQPDAAAAFVSALPQRSQSGSADEAERARREHDRREREQQERYQSEREQERRLQQEEQERQSQLRARQEWERQDRERQERDRREWEARPRPSSYVPSAHAAPAPAEPIRRAPDSAPGEGGSGLPRRRPGATPGVPQRAPAPAPAQQSTVAAPGLPQRRPGATPGLQPGRTAAPQPPEAPNGLPQRRPGATPGLPPQRSDDNGPFARPATATPNGNEPVSTGAPGSAQGDDIRSTRHRYRTNSARTASFFQPRPDVNALRPHPAAGTPIFSHMMSDWLIDPTSLPEDRRKREWQSAADAGWEAAQRAAATPVEEHTTAGLPRRAPGHRLVPGAVKPPTPAEQPKTIRRRDPEAIRANLSRHQRGVLSGRASANASTRENNEQGVR</sequence>
<evidence type="ECO:0000256" key="1">
    <source>
        <dbReference type="ARBA" id="ARBA00000085"/>
    </source>
</evidence>
<evidence type="ECO:0000256" key="13">
    <source>
        <dbReference type="SAM" id="Phobius"/>
    </source>
</evidence>
<dbReference type="CDD" id="cd06225">
    <property type="entry name" value="HAMP"/>
    <property type="match status" value="1"/>
</dbReference>